<dbReference type="OrthoDB" id="9808778at2"/>
<feature type="domain" description="Gram-positive cocci surface proteins LPxTG" evidence="8">
    <location>
        <begin position="806"/>
        <end position="837"/>
    </location>
</feature>
<dbReference type="Proteomes" id="UP000198822">
    <property type="component" value="Chromosome I"/>
</dbReference>
<protein>
    <submittedName>
        <fullName evidence="9">LPXTG-motif cell wall anchor domain-containing protein</fullName>
    </submittedName>
</protein>
<accession>A0A1G8F2G5</accession>
<dbReference type="EMBL" id="LT629695">
    <property type="protein sequence ID" value="SDH76346.1"/>
    <property type="molecule type" value="Genomic_DNA"/>
</dbReference>
<dbReference type="RefSeq" id="WP_092505141.1">
    <property type="nucleotide sequence ID" value="NZ_LT629695.1"/>
</dbReference>
<sequence length="837" mass="82596">MTTRILRRAVASALALAIGVGGMSLGVAAATAADVTPPADVTVESSQPTPTEAAPAPDAQPAASAAAPAPSEPPAVVEEPSAPVEITAPVALDEPAAAAATDTVDESIATPAASAAQSAPAVAAAQPIATAAVAAPVTVAVTNAGSSTVTALPAYFDVTFSEPVTGFDATDVLVTNLGSPPLGAQFAVEGSGAGYRLRLDSVGRPLRIGTYALSVRAGAAVSAGGVANTASPLVGFTGRIIDTSLQTTVSQTTYAPSTVGAFSVDFGRHVVGFDVDDLTFTGAVVSGVTISGSGRLYHVAIGSIDRPAAVTMEVRAGAVQYAGVSSPAASGTGFIGRTVPTTITLAEGQESPTSDGTVRFVVTFADVVTDFGVDDVELDAPAGAVASVTGSGRTYEVVVDGFQRAGDVAVSVPADRVRGSFGAPNEASNAVTVAFAPARPEIVVARGSQQPATTDVDDAVFDIRSSVPVTGLEVSDLVIGGTAGATTVDLLPVGDDAFIATVSGAVRAGTITLSVLEGAAVGPLETESLASAASDEGVLFAPPAPTVTVEQGFSQADPETFGFITFEVQLSQEVTGLEASDFVVGGTAGASTVSLQGSGSWYTATVFDMVRPGTVTLALPAGAAVSQYGVANLASTSVDATVQFAPPTPTASITLAEGQSGSTAVQPFVFDVSFSVPVSGFDADDVIVLGSGRDIVVEVTPRGGPMLGDAAAAATALDVAAADELLYDFTVRVSGTFDAGSISIAIREGAVVSGFGVANARIEASTDAAIAYVPASVVTPAPVAAAPAATAPGVASTAGAAAQSTLPRTGGEPSWALMLAAALLLALGGVVRRTRTR</sequence>
<evidence type="ECO:0000256" key="5">
    <source>
        <dbReference type="SAM" id="MobiDB-lite"/>
    </source>
</evidence>
<keyword evidence="6" id="KW-1133">Transmembrane helix</keyword>
<dbReference type="NCBIfam" id="TIGR01167">
    <property type="entry name" value="LPXTG_anchor"/>
    <property type="match status" value="1"/>
</dbReference>
<dbReference type="PROSITE" id="PS50847">
    <property type="entry name" value="GRAM_POS_ANCHORING"/>
    <property type="match status" value="1"/>
</dbReference>
<keyword evidence="4" id="KW-0572">Peptidoglycan-anchor</keyword>
<evidence type="ECO:0000259" key="8">
    <source>
        <dbReference type="PROSITE" id="PS50847"/>
    </source>
</evidence>
<feature type="transmembrane region" description="Helical" evidence="6">
    <location>
        <begin position="814"/>
        <end position="831"/>
    </location>
</feature>
<name>A0A1G8F2G5_9MICO</name>
<dbReference type="STRING" id="399736.SAMN04489720_2302"/>
<keyword evidence="3 7" id="KW-0732">Signal</keyword>
<evidence type="ECO:0000313" key="10">
    <source>
        <dbReference type="Proteomes" id="UP000198822"/>
    </source>
</evidence>
<dbReference type="AlphaFoldDB" id="A0A1G8F2G5"/>
<keyword evidence="6" id="KW-0812">Transmembrane</keyword>
<evidence type="ECO:0000256" key="4">
    <source>
        <dbReference type="ARBA" id="ARBA00023088"/>
    </source>
</evidence>
<keyword evidence="6" id="KW-0472">Membrane</keyword>
<reference evidence="10" key="1">
    <citation type="submission" date="2016-10" db="EMBL/GenBank/DDBJ databases">
        <authorList>
            <person name="Varghese N."/>
            <person name="Submissions S."/>
        </authorList>
    </citation>
    <scope>NUCLEOTIDE SEQUENCE [LARGE SCALE GENOMIC DNA]</scope>
    <source>
        <strain evidence="10">DSM 22002</strain>
    </source>
</reference>
<evidence type="ECO:0000256" key="1">
    <source>
        <dbReference type="ARBA" id="ARBA00022512"/>
    </source>
</evidence>
<evidence type="ECO:0000256" key="6">
    <source>
        <dbReference type="SAM" id="Phobius"/>
    </source>
</evidence>
<evidence type="ECO:0000256" key="7">
    <source>
        <dbReference type="SAM" id="SignalP"/>
    </source>
</evidence>
<dbReference type="InterPro" id="IPR019931">
    <property type="entry name" value="LPXTG_anchor"/>
</dbReference>
<feature type="chain" id="PRO_5009243427" evidence="7">
    <location>
        <begin position="30"/>
        <end position="837"/>
    </location>
</feature>
<gene>
    <name evidence="9" type="ORF">SAMN04489720_2302</name>
</gene>
<organism evidence="9 10">
    <name type="scientific">Agrococcus jejuensis</name>
    <dbReference type="NCBI Taxonomy" id="399736"/>
    <lineage>
        <taxon>Bacteria</taxon>
        <taxon>Bacillati</taxon>
        <taxon>Actinomycetota</taxon>
        <taxon>Actinomycetes</taxon>
        <taxon>Micrococcales</taxon>
        <taxon>Microbacteriaceae</taxon>
        <taxon>Agrococcus</taxon>
    </lineage>
</organism>
<evidence type="ECO:0000313" key="9">
    <source>
        <dbReference type="EMBL" id="SDH76346.1"/>
    </source>
</evidence>
<evidence type="ECO:0000256" key="2">
    <source>
        <dbReference type="ARBA" id="ARBA00022525"/>
    </source>
</evidence>
<keyword evidence="10" id="KW-1185">Reference proteome</keyword>
<evidence type="ECO:0000256" key="3">
    <source>
        <dbReference type="ARBA" id="ARBA00022729"/>
    </source>
</evidence>
<keyword evidence="2" id="KW-0964">Secreted</keyword>
<proteinExistence type="predicted"/>
<feature type="region of interest" description="Disordered" evidence="5">
    <location>
        <begin position="39"/>
        <end position="79"/>
    </location>
</feature>
<keyword evidence="1" id="KW-0134">Cell wall</keyword>
<feature type="signal peptide" evidence="7">
    <location>
        <begin position="1"/>
        <end position="29"/>
    </location>
</feature>